<keyword evidence="2" id="KW-1185">Reference proteome</keyword>
<evidence type="ECO:0000313" key="2">
    <source>
        <dbReference type="Proteomes" id="UP001196980"/>
    </source>
</evidence>
<accession>A0ABS6S0U1</accession>
<organism evidence="1 2">
    <name type="scientific">Candidatus Magnetobacterium casense</name>
    <dbReference type="NCBI Taxonomy" id="1455061"/>
    <lineage>
        <taxon>Bacteria</taxon>
        <taxon>Pseudomonadati</taxon>
        <taxon>Nitrospirota</taxon>
        <taxon>Thermodesulfovibrionia</taxon>
        <taxon>Thermodesulfovibrionales</taxon>
        <taxon>Candidatus Magnetobacteriaceae</taxon>
        <taxon>Candidatus Magnetobacterium</taxon>
    </lineage>
</organism>
<comment type="caution">
    <text evidence="1">The sequence shown here is derived from an EMBL/GenBank/DDBJ whole genome shotgun (WGS) entry which is preliminary data.</text>
</comment>
<proteinExistence type="predicted"/>
<feature type="non-terminal residue" evidence="1">
    <location>
        <position position="168"/>
    </location>
</feature>
<protein>
    <recommendedName>
        <fullName evidence="3">Transposase (putative) YhgA-like domain-containing protein</fullName>
    </recommendedName>
</protein>
<name>A0ABS6S0U1_9BACT</name>
<dbReference type="EMBL" id="JABXWD010000182">
    <property type="protein sequence ID" value="MBV6342009.1"/>
    <property type="molecule type" value="Genomic_DNA"/>
</dbReference>
<sequence length="168" mass="19141">MHQKFDIALKDIIKDVPEAFLKLLTGYETGKFIDVQFPDIQLREADIVIEAPDGEIIHIEIQSTNDATMLGRMYLYSAFIYNQHKRLPIQIVLYVGNKPLNMTHSMGTGLINYTYILIDIRTLDGDPLVDSSNPNDNVLAILCKTKDIDSTIRRILAKFSLLSPREME</sequence>
<evidence type="ECO:0000313" key="1">
    <source>
        <dbReference type="EMBL" id="MBV6342009.1"/>
    </source>
</evidence>
<gene>
    <name evidence="1" type="ORF">HWQ67_10465</name>
</gene>
<evidence type="ECO:0008006" key="3">
    <source>
        <dbReference type="Google" id="ProtNLM"/>
    </source>
</evidence>
<dbReference type="Proteomes" id="UP001196980">
    <property type="component" value="Unassembled WGS sequence"/>
</dbReference>
<reference evidence="1 2" key="1">
    <citation type="journal article" date="2020" name="J Geophys Res Biogeosci">
        <title>Magnetotaxis as an Adaptation to Enable Bacterial Shuttling of Microbial Sulfur and Sulfur Cycling Across Aquatic Oxic#Anoxic Interfaces.</title>
        <authorList>
            <person name="Li J."/>
            <person name="Liu P."/>
            <person name="Wang J."/>
            <person name="Roberts A.P."/>
            <person name="Pan Y."/>
        </authorList>
    </citation>
    <scope>NUCLEOTIDE SEQUENCE [LARGE SCALE GENOMIC DNA]</scope>
    <source>
        <strain evidence="1 2">MYR-1_YQ</strain>
    </source>
</reference>